<dbReference type="Pfam" id="PF01513">
    <property type="entry name" value="NAD_kinase"/>
    <property type="match status" value="1"/>
</dbReference>
<dbReference type="InterPro" id="IPR002504">
    <property type="entry name" value="NADK"/>
</dbReference>
<gene>
    <name evidence="2" type="ORF">SAMN05444342_3091</name>
    <name evidence="1" type="ORF">ZOD2009_14711</name>
</gene>
<dbReference type="InterPro" id="IPR017438">
    <property type="entry name" value="ATP-NAD_kinase_N"/>
</dbReference>
<evidence type="ECO:0000313" key="4">
    <source>
        <dbReference type="Proteomes" id="UP000184203"/>
    </source>
</evidence>
<keyword evidence="4" id="KW-1185">Reference proteome</keyword>
<dbReference type="eggNOG" id="arCOG01350">
    <property type="taxonomic scope" value="Archaea"/>
</dbReference>
<dbReference type="EMBL" id="AEMG01000015">
    <property type="protein sequence ID" value="EFW91369.1"/>
    <property type="molecule type" value="Genomic_DNA"/>
</dbReference>
<dbReference type="InterPro" id="IPR016064">
    <property type="entry name" value="NAD/diacylglycerol_kinase_sf"/>
</dbReference>
<reference evidence="2" key="2">
    <citation type="submission" date="2016-11" db="EMBL/GenBank/DDBJ databases">
        <authorList>
            <person name="Jaros S."/>
            <person name="Januszkiewicz K."/>
            <person name="Wedrychowicz H."/>
        </authorList>
    </citation>
    <scope>NUCLEOTIDE SEQUENCE [LARGE SCALE GENOMIC DNA]</scope>
    <source>
        <strain evidence="2">DX253</strain>
    </source>
</reference>
<dbReference type="Proteomes" id="UP000003751">
    <property type="component" value="Unassembled WGS sequence"/>
</dbReference>
<proteinExistence type="predicted"/>
<dbReference type="AlphaFoldDB" id="E7QVV6"/>
<dbReference type="EMBL" id="FRAN01000004">
    <property type="protein sequence ID" value="SHL12076.1"/>
    <property type="molecule type" value="Genomic_DNA"/>
</dbReference>
<dbReference type="GO" id="GO:0006741">
    <property type="term" value="P:NADP+ biosynthetic process"/>
    <property type="evidence" value="ECO:0007669"/>
    <property type="project" value="InterPro"/>
</dbReference>
<keyword evidence="1" id="KW-0808">Transferase</keyword>
<dbReference type="PANTHER" id="PTHR40697:SF3">
    <property type="entry name" value="ACETOIN CATABOLISM PROTEIN X"/>
    <property type="match status" value="1"/>
</dbReference>
<dbReference type="GO" id="GO:0003951">
    <property type="term" value="F:NAD+ kinase activity"/>
    <property type="evidence" value="ECO:0007669"/>
    <property type="project" value="InterPro"/>
</dbReference>
<reference evidence="4" key="3">
    <citation type="submission" date="2016-11" db="EMBL/GenBank/DDBJ databases">
        <authorList>
            <person name="Varghese N."/>
            <person name="Submissions S."/>
        </authorList>
    </citation>
    <scope>NUCLEOTIDE SEQUENCE [LARGE SCALE GENOMIC DNA]</scope>
    <source>
        <strain evidence="4">DX253</strain>
    </source>
</reference>
<dbReference type="OrthoDB" id="45424at2157"/>
<sequence length="337" mass="34934">MGLIVNPVAGRDIRRLTGGASVSSNYAKRRTATCALEGLTVTDDIEVLVMPDNAGLADRIVAGAPDDLVVNLLDMTVTATGEDARTAAERFAAEADAVVVLGGDGTNRDVAHGIGDVPVVSISTGTNNVVPTPIDGTVAGVAAGVVATGAVPADEATVRHGSVEGLVDDGTGVRRIRGLATLGILDRQFVGTRAILDPGDIIGGVVSRASPTEIGLPGIAGGFAVHRPDDPGGVGFRLETKGEREERDENRNRERKVRAVTVPGVVSTVSVEEHRVLADGEAFEFDVSSGVISADGERELEVRDAAVRLRPVADGPRLVRIERVVERAASEGYFGVE</sequence>
<evidence type="ECO:0000313" key="2">
    <source>
        <dbReference type="EMBL" id="SHL12076.1"/>
    </source>
</evidence>
<keyword evidence="1" id="KW-0418">Kinase</keyword>
<organism evidence="1 3">
    <name type="scientific">Haladaptatus paucihalophilus DX253</name>
    <dbReference type="NCBI Taxonomy" id="797209"/>
    <lineage>
        <taxon>Archaea</taxon>
        <taxon>Methanobacteriati</taxon>
        <taxon>Methanobacteriota</taxon>
        <taxon>Stenosarchaea group</taxon>
        <taxon>Halobacteria</taxon>
        <taxon>Halobacteriales</taxon>
        <taxon>Haladaptataceae</taxon>
        <taxon>Haladaptatus</taxon>
    </lineage>
</organism>
<dbReference type="Proteomes" id="UP000184203">
    <property type="component" value="Unassembled WGS sequence"/>
</dbReference>
<evidence type="ECO:0000313" key="3">
    <source>
        <dbReference type="Proteomes" id="UP000003751"/>
    </source>
</evidence>
<dbReference type="InterPro" id="IPR039065">
    <property type="entry name" value="AcoX-like"/>
</dbReference>
<accession>E7QVV6</accession>
<name>E7QVV6_HALPU</name>
<dbReference type="PATRIC" id="fig|797209.4.peg.2900"/>
<dbReference type="SUPFAM" id="SSF111331">
    <property type="entry name" value="NAD kinase/diacylglycerol kinase-like"/>
    <property type="match status" value="1"/>
</dbReference>
<dbReference type="Gene3D" id="3.40.50.10330">
    <property type="entry name" value="Probable inorganic polyphosphate/atp-NAD kinase, domain 1"/>
    <property type="match status" value="1"/>
</dbReference>
<reference evidence="1 3" key="1">
    <citation type="journal article" date="2014" name="ISME J.">
        <title>Trehalose/2-sulfotrehalose biosynthesis and glycine-betaine uptake are widely spread mechanisms for osmoadaptation in the Halobacteriales.</title>
        <authorList>
            <person name="Youssef N.H."/>
            <person name="Savage-Ashlock K.N."/>
            <person name="McCully A.L."/>
            <person name="Luedtke B."/>
            <person name="Shaw E.I."/>
            <person name="Hoff W.D."/>
            <person name="Elshahed M.S."/>
        </authorList>
    </citation>
    <scope>NUCLEOTIDE SEQUENCE [LARGE SCALE GENOMIC DNA]</scope>
    <source>
        <strain evidence="1 3">DX253</strain>
    </source>
</reference>
<evidence type="ECO:0000313" key="1">
    <source>
        <dbReference type="EMBL" id="EFW91369.1"/>
    </source>
</evidence>
<dbReference type="STRING" id="797209.GCA_000376445_03454"/>
<protein>
    <submittedName>
        <fullName evidence="1">ATP-NAD kinase</fullName>
    </submittedName>
</protein>
<dbReference type="PANTHER" id="PTHR40697">
    <property type="entry name" value="ACETOIN CATABOLISM PROTEIN X"/>
    <property type="match status" value="1"/>
</dbReference>